<evidence type="ECO:0000256" key="15">
    <source>
        <dbReference type="ARBA" id="ARBA00039316"/>
    </source>
</evidence>
<keyword evidence="9" id="KW-0862">Zinc</keyword>
<dbReference type="CDD" id="cd03271">
    <property type="entry name" value="ABC_UvrA_II"/>
    <property type="match status" value="1"/>
</dbReference>
<dbReference type="GO" id="GO:0008270">
    <property type="term" value="F:zinc ion binding"/>
    <property type="evidence" value="ECO:0007669"/>
    <property type="project" value="UniProtKB-KW"/>
</dbReference>
<reference evidence="18 19" key="1">
    <citation type="submission" date="2020-12" db="EMBL/GenBank/DDBJ databases">
        <title>HMF7856_wgs.fasta genome submission.</title>
        <authorList>
            <person name="Kang H."/>
            <person name="Kim H."/>
            <person name="Joh K."/>
        </authorList>
    </citation>
    <scope>NUCLEOTIDE SEQUENCE [LARGE SCALE GENOMIC DNA]</scope>
    <source>
        <strain evidence="18 19">HMF7856</strain>
    </source>
</reference>
<dbReference type="EMBL" id="CP066775">
    <property type="protein sequence ID" value="QQL48935.1"/>
    <property type="molecule type" value="Genomic_DNA"/>
</dbReference>
<feature type="domain" description="ABC transporter" evidence="17">
    <location>
        <begin position="614"/>
        <end position="942"/>
    </location>
</feature>
<keyword evidence="7" id="KW-0228">DNA excision</keyword>
<name>A0A6I4HZS8_9SPHI</name>
<keyword evidence="8" id="KW-0863">Zinc-finger</keyword>
<keyword evidence="13" id="KW-0234">DNA repair</keyword>
<comment type="similarity">
    <text evidence="14">Belongs to the ABC transporter superfamily. UvrA family.</text>
</comment>
<dbReference type="PANTHER" id="PTHR43152">
    <property type="entry name" value="UVRABC SYSTEM PROTEIN A"/>
    <property type="match status" value="1"/>
</dbReference>
<dbReference type="KEGG" id="mgik:GO620_012190"/>
<dbReference type="Pfam" id="PF17755">
    <property type="entry name" value="UvrA_DNA-bind"/>
    <property type="match status" value="1"/>
</dbReference>
<evidence type="ECO:0000256" key="2">
    <source>
        <dbReference type="ARBA" id="ARBA00022490"/>
    </source>
</evidence>
<sequence length="949" mass="106251">MSEKTVDLGEQNEVQVFGARVHNLKNIDISFPRNQLVVITGLSGSGKSSLAFDTIYAEGQRRYMETFSAYSRQFMGGMERPDVDKVSGLSPVIAIEQKTTSKNPRSTVGTITEIYDFMRLLFARAGEAYSYVTDKKMERMSEDQIYNTILTKFDGQPVNILAPVVKGRKGHYRELFEQIRKQGYLKVYIDGEIVDVTPKMQVDRYKIHDIDIVVDRLMVSEQDSKRLYSSLQSALKTAKGIIRVSDKDNNVSYFSKYLMDPESGISYDEPQPNTFSFNSPYGACEKCDGLGYIFEIDENSVIPNPKLSIINGGLAPIGEYKETWIFQVLKALAKKYEFSLSVPIEKIPREKLDIILNGSHEIITVQVEYNKWNVQSYQVTFDGIIRMLEEQQEKRSDEISDDMEAYRVLKTCPVCHGARLKKESLHFKVDEKNIFELACMDIVTLQQWFEGLEERLNERQNVIAKEILKEIRARIGFLLDVGLSYLTLDRTARTLSGGEAQRIRLATQIGSQLMNVMYILDEPSIGLHQRDNDRLINALKNLRDLGNTVLVVEHDKDMILEADYVIDMGPAAGVHGGQVVAEGTPAQLMSTNTLTTSYINGNKEIAIPKKRRAGNGKNLVLKNATGHNLKNVTATFPLGKLIGITGVSGSGKSSLITETLYPVLNHHFFRAKKHPLTYKKIEGLEHIDKVIEIDQTPIGRTPRSNPATYTGVFSDIRNLYVALPESKIRGYKPGRFSFNVKGGRCETCQGAGLKTIEMNFLPDVHVLCEECNGKRYNRETLEVRYRGKSISDVLDMSIEDATAFFEHIPAIYRKVKTLNDVGLGYITLGQSSLTLSGGEAQRVKLATELSKKDTGNTFYILDEPTTGLHFEDINVLLGVLQQLVDKGNTVLVIEHNLDVIKVVDHVIDLGPEGGSGGGRILFSGTPEGLCKVKESFTAKFLAKEMGLAK</sequence>
<accession>A0A6I4HZS8</accession>
<keyword evidence="18" id="KW-0378">Hydrolase</keyword>
<evidence type="ECO:0000256" key="14">
    <source>
        <dbReference type="ARBA" id="ARBA00038000"/>
    </source>
</evidence>
<dbReference type="InterPro" id="IPR017871">
    <property type="entry name" value="ABC_transporter-like_CS"/>
</dbReference>
<organism evidence="18 19">
    <name type="scientific">Mucilaginibacter ginkgonis</name>
    <dbReference type="NCBI Taxonomy" id="2682091"/>
    <lineage>
        <taxon>Bacteria</taxon>
        <taxon>Pseudomonadati</taxon>
        <taxon>Bacteroidota</taxon>
        <taxon>Sphingobacteriia</taxon>
        <taxon>Sphingobacteriales</taxon>
        <taxon>Sphingobacteriaceae</taxon>
        <taxon>Mucilaginibacter</taxon>
    </lineage>
</organism>
<keyword evidence="12" id="KW-0238">DNA-binding</keyword>
<dbReference type="GO" id="GO:0004518">
    <property type="term" value="F:nuclease activity"/>
    <property type="evidence" value="ECO:0007669"/>
    <property type="project" value="UniProtKB-KW"/>
</dbReference>
<protein>
    <recommendedName>
        <fullName evidence="15">UvrABC system protein A</fullName>
    </recommendedName>
    <alternativeName>
        <fullName evidence="16">Excinuclease ABC subunit A</fullName>
    </alternativeName>
</protein>
<evidence type="ECO:0000313" key="18">
    <source>
        <dbReference type="EMBL" id="QQL48935.1"/>
    </source>
</evidence>
<dbReference type="GO" id="GO:0016887">
    <property type="term" value="F:ATP hydrolysis activity"/>
    <property type="evidence" value="ECO:0007669"/>
    <property type="project" value="InterPro"/>
</dbReference>
<evidence type="ECO:0000256" key="1">
    <source>
        <dbReference type="ARBA" id="ARBA00004496"/>
    </source>
</evidence>
<dbReference type="RefSeq" id="WP_157525634.1">
    <property type="nucleotide sequence ID" value="NZ_CP066775.1"/>
</dbReference>
<dbReference type="PROSITE" id="PS00211">
    <property type="entry name" value="ABC_TRANSPORTER_1"/>
    <property type="match status" value="2"/>
</dbReference>
<dbReference type="InterPro" id="IPR041102">
    <property type="entry name" value="UvrA_inter"/>
</dbReference>
<dbReference type="GO" id="GO:0006289">
    <property type="term" value="P:nucleotide-excision repair"/>
    <property type="evidence" value="ECO:0007669"/>
    <property type="project" value="InterPro"/>
</dbReference>
<dbReference type="GO" id="GO:0005737">
    <property type="term" value="C:cytoplasm"/>
    <property type="evidence" value="ECO:0007669"/>
    <property type="project" value="UniProtKB-SubCell"/>
</dbReference>
<dbReference type="NCBIfam" id="TIGR00630">
    <property type="entry name" value="uvra"/>
    <property type="match status" value="1"/>
</dbReference>
<dbReference type="Pfam" id="PF17760">
    <property type="entry name" value="UvrA_inter"/>
    <property type="match status" value="1"/>
</dbReference>
<dbReference type="InterPro" id="IPR003439">
    <property type="entry name" value="ABC_transporter-like_ATP-bd"/>
</dbReference>
<dbReference type="AlphaFoldDB" id="A0A6I4HZS8"/>
<evidence type="ECO:0000256" key="13">
    <source>
        <dbReference type="ARBA" id="ARBA00023204"/>
    </source>
</evidence>
<comment type="subcellular location">
    <subcellularLocation>
        <location evidence="1">Cytoplasm</location>
    </subcellularLocation>
</comment>
<evidence type="ECO:0000256" key="4">
    <source>
        <dbReference type="ARBA" id="ARBA00022737"/>
    </source>
</evidence>
<dbReference type="PANTHER" id="PTHR43152:SF3">
    <property type="entry name" value="UVRABC SYSTEM PROTEIN A"/>
    <property type="match status" value="1"/>
</dbReference>
<dbReference type="Gene3D" id="3.30.1490.20">
    <property type="entry name" value="ATP-grasp fold, A domain"/>
    <property type="match status" value="1"/>
</dbReference>
<keyword evidence="11" id="KW-0267">Excision nuclease</keyword>
<dbReference type="NCBIfam" id="NF001503">
    <property type="entry name" value="PRK00349.1"/>
    <property type="match status" value="1"/>
</dbReference>
<dbReference type="GO" id="GO:0003677">
    <property type="term" value="F:DNA binding"/>
    <property type="evidence" value="ECO:0007669"/>
    <property type="project" value="UniProtKB-KW"/>
</dbReference>
<evidence type="ECO:0000256" key="16">
    <source>
        <dbReference type="ARBA" id="ARBA00042156"/>
    </source>
</evidence>
<dbReference type="FunFam" id="1.20.1580.10:FF:000002">
    <property type="entry name" value="UvrABC system protein A"/>
    <property type="match status" value="1"/>
</dbReference>
<evidence type="ECO:0000256" key="11">
    <source>
        <dbReference type="ARBA" id="ARBA00022881"/>
    </source>
</evidence>
<dbReference type="InterPro" id="IPR004602">
    <property type="entry name" value="UvrA"/>
</dbReference>
<dbReference type="Gene3D" id="1.20.1580.10">
    <property type="entry name" value="ABC transporter ATPase like domain"/>
    <property type="match status" value="2"/>
</dbReference>
<evidence type="ECO:0000259" key="17">
    <source>
        <dbReference type="PROSITE" id="PS50893"/>
    </source>
</evidence>
<evidence type="ECO:0000256" key="8">
    <source>
        <dbReference type="ARBA" id="ARBA00022771"/>
    </source>
</evidence>
<keyword evidence="4" id="KW-0677">Repeat</keyword>
<dbReference type="SUPFAM" id="SSF52540">
    <property type="entry name" value="P-loop containing nucleoside triphosphate hydrolases"/>
    <property type="match status" value="2"/>
</dbReference>
<dbReference type="InterPro" id="IPR013815">
    <property type="entry name" value="ATP_grasp_subdomain_1"/>
</dbReference>
<proteinExistence type="inferred from homology"/>
<dbReference type="GO" id="GO:0005524">
    <property type="term" value="F:ATP binding"/>
    <property type="evidence" value="ECO:0007669"/>
    <property type="project" value="UniProtKB-KW"/>
</dbReference>
<dbReference type="GO" id="GO:0009380">
    <property type="term" value="C:excinuclease repair complex"/>
    <property type="evidence" value="ECO:0007669"/>
    <property type="project" value="InterPro"/>
</dbReference>
<evidence type="ECO:0000256" key="3">
    <source>
        <dbReference type="ARBA" id="ARBA00022723"/>
    </source>
</evidence>
<keyword evidence="2" id="KW-0963">Cytoplasm</keyword>
<keyword evidence="10" id="KW-0067">ATP-binding</keyword>
<keyword evidence="19" id="KW-1185">Reference proteome</keyword>
<keyword evidence="6" id="KW-0227">DNA damage</keyword>
<dbReference type="Gene3D" id="3.40.50.300">
    <property type="entry name" value="P-loop containing nucleotide triphosphate hydrolases"/>
    <property type="match status" value="2"/>
</dbReference>
<keyword evidence="5" id="KW-0547">Nucleotide-binding</keyword>
<keyword evidence="3" id="KW-0479">Metal-binding</keyword>
<gene>
    <name evidence="18" type="primary">uvrA</name>
    <name evidence="18" type="ORF">GO620_012190</name>
</gene>
<evidence type="ECO:0000256" key="6">
    <source>
        <dbReference type="ARBA" id="ARBA00022763"/>
    </source>
</evidence>
<evidence type="ECO:0000256" key="9">
    <source>
        <dbReference type="ARBA" id="ARBA00022833"/>
    </source>
</evidence>
<evidence type="ECO:0000313" key="19">
    <source>
        <dbReference type="Proteomes" id="UP000429232"/>
    </source>
</evidence>
<feature type="domain" description="ABC transporter" evidence="17">
    <location>
        <begin position="307"/>
        <end position="601"/>
    </location>
</feature>
<dbReference type="Gene3D" id="1.10.8.280">
    <property type="entry name" value="ABC transporter ATPase domain-like"/>
    <property type="match status" value="1"/>
</dbReference>
<dbReference type="PROSITE" id="PS50893">
    <property type="entry name" value="ABC_TRANSPORTER_2"/>
    <property type="match status" value="2"/>
</dbReference>
<evidence type="ECO:0000256" key="5">
    <source>
        <dbReference type="ARBA" id="ARBA00022741"/>
    </source>
</evidence>
<dbReference type="InterPro" id="IPR027417">
    <property type="entry name" value="P-loop_NTPase"/>
</dbReference>
<evidence type="ECO:0000256" key="10">
    <source>
        <dbReference type="ARBA" id="ARBA00022840"/>
    </source>
</evidence>
<evidence type="ECO:0000256" key="12">
    <source>
        <dbReference type="ARBA" id="ARBA00023125"/>
    </source>
</evidence>
<dbReference type="InterPro" id="IPR041552">
    <property type="entry name" value="UvrA_DNA-bd"/>
</dbReference>
<evidence type="ECO:0000256" key="7">
    <source>
        <dbReference type="ARBA" id="ARBA00022769"/>
    </source>
</evidence>
<dbReference type="Proteomes" id="UP000429232">
    <property type="component" value="Chromosome"/>
</dbReference>